<dbReference type="Pfam" id="PF15074">
    <property type="entry name" value="CFAP90"/>
    <property type="match status" value="1"/>
</dbReference>
<dbReference type="AlphaFoldDB" id="A0A7M7GQR9"/>
<proteinExistence type="predicted"/>
<accession>A0A8U0YA25</accession>
<keyword evidence="2" id="KW-1185">Reference proteome</keyword>
<dbReference type="GeneID" id="102655764"/>
<organism evidence="2 3">
    <name type="scientific">Apis mellifera</name>
    <name type="common">Honeybee</name>
    <dbReference type="NCBI Taxonomy" id="7460"/>
    <lineage>
        <taxon>Eukaryota</taxon>
        <taxon>Metazoa</taxon>
        <taxon>Ecdysozoa</taxon>
        <taxon>Arthropoda</taxon>
        <taxon>Hexapoda</taxon>
        <taxon>Insecta</taxon>
        <taxon>Pterygota</taxon>
        <taxon>Neoptera</taxon>
        <taxon>Endopterygota</taxon>
        <taxon>Hymenoptera</taxon>
        <taxon>Apocrita</taxon>
        <taxon>Aculeata</taxon>
        <taxon>Apoidea</taxon>
        <taxon>Anthophila</taxon>
        <taxon>Apidae</taxon>
        <taxon>Apis</taxon>
    </lineage>
</organism>
<dbReference type="Proteomes" id="UP000005203">
    <property type="component" value="Linkage group LG15"/>
</dbReference>
<reference evidence="1" key="1">
    <citation type="submission" date="2021-01" db="UniProtKB">
        <authorList>
            <consortium name="EnsemblMetazoa"/>
        </authorList>
    </citation>
    <scope>IDENTIFICATION</scope>
    <source>
        <strain evidence="1">DH4</strain>
    </source>
</reference>
<dbReference type="RefSeq" id="XP_006563720.1">
    <property type="nucleotide sequence ID" value="XM_006563657.3"/>
</dbReference>
<accession>A0A8B6YYQ6</accession>
<name>A0A7M7GQR9_APIME</name>
<dbReference type="InterPro" id="IPR027901">
    <property type="entry name" value="CFAP90"/>
</dbReference>
<dbReference type="EnsemblMetazoa" id="XM_006563657">
    <property type="protein sequence ID" value="XP_006563720"/>
    <property type="gene ID" value="LOC102655764"/>
</dbReference>
<accession>A0A7M7GQR9</accession>
<evidence type="ECO:0000313" key="1">
    <source>
        <dbReference type="EnsemblMetazoa" id="XP_006563720"/>
    </source>
</evidence>
<sequence>MHRPDYIIPWVEMRARDENIRKAFKCYPVLEPFAPRHSISYFNNNKEDSTGWAYERLHKVDGFDPGKPRCDRIKQSLIWLEISRENKGLKIPLITSHSYGRPNRVQIDVPDKRYHRCSKLKEFYSRCGFELTTGDEKKEENPVCLH</sequence>
<evidence type="ECO:0000313" key="2">
    <source>
        <dbReference type="Proteomes" id="UP000005203"/>
    </source>
</evidence>
<protein>
    <submittedName>
        <fullName evidence="3">Uncharacterized protein LOC102655764</fullName>
    </submittedName>
</protein>
<dbReference type="KEGG" id="ame:102655764"/>
<dbReference type="OrthoDB" id="10057935at2759"/>
<gene>
    <name evidence="3" type="primary">LOC102655764</name>
</gene>
<evidence type="ECO:0000313" key="3">
    <source>
        <dbReference type="RefSeq" id="XP_006563720.1"/>
    </source>
</evidence>
<reference evidence="3" key="2">
    <citation type="submission" date="2025-04" db="UniProtKB">
        <authorList>
            <consortium name="RefSeq"/>
        </authorList>
    </citation>
    <scope>IDENTIFICATION</scope>
    <source>
        <strain evidence="3">DH4</strain>
        <tissue evidence="3">Whole body</tissue>
    </source>
</reference>